<dbReference type="AlphaFoldDB" id="A0A1I8EXP1"/>
<evidence type="ECO:0000256" key="3">
    <source>
        <dbReference type="ARBA" id="ARBA00023002"/>
    </source>
</evidence>
<reference evidence="5" key="1">
    <citation type="submission" date="2016-11" db="UniProtKB">
        <authorList>
            <consortium name="WormBaseParasite"/>
        </authorList>
    </citation>
    <scope>IDENTIFICATION</scope>
    <source>
        <strain evidence="5">pt0022</strain>
    </source>
</reference>
<keyword evidence="1 4" id="KW-0285">Flavoprotein</keyword>
<protein>
    <recommendedName>
        <fullName evidence="4">Flavin-containing monooxygenase</fullName>
        <ecNumber evidence="4">1.-.-.-</ecNumber>
    </recommendedName>
</protein>
<accession>A0A1I8EXP1</accession>
<dbReference type="STRING" id="6293.A0A1I8EXP1"/>
<organism evidence="5">
    <name type="scientific">Wuchereria bancrofti</name>
    <dbReference type="NCBI Taxonomy" id="6293"/>
    <lineage>
        <taxon>Eukaryota</taxon>
        <taxon>Metazoa</taxon>
        <taxon>Ecdysozoa</taxon>
        <taxon>Nematoda</taxon>
        <taxon>Chromadorea</taxon>
        <taxon>Rhabditida</taxon>
        <taxon>Spirurina</taxon>
        <taxon>Spiruromorpha</taxon>
        <taxon>Filarioidea</taxon>
        <taxon>Onchocercidae</taxon>
        <taxon>Wuchereria</taxon>
    </lineage>
</organism>
<dbReference type="EC" id="1.-.-.-" evidence="4"/>
<keyword evidence="3 4" id="KW-0560">Oxidoreductase</keyword>
<keyword evidence="2 4" id="KW-0274">FAD</keyword>
<evidence type="ECO:0000256" key="4">
    <source>
        <dbReference type="RuleBase" id="RU361177"/>
    </source>
</evidence>
<comment type="similarity">
    <text evidence="4">Belongs to the FMO family.</text>
</comment>
<dbReference type="GO" id="GO:0004499">
    <property type="term" value="F:N,N-dimethylaniline monooxygenase activity"/>
    <property type="evidence" value="ECO:0007669"/>
    <property type="project" value="InterPro"/>
</dbReference>
<dbReference type="InterPro" id="IPR020946">
    <property type="entry name" value="Flavin_mOase-like"/>
</dbReference>
<sequence>MVGVKPNLLKYWFTDPRLAYILLFEGLAPYQFRLNGPHAWVGARDALLDMARRTIENSRTRQPAETMKSKPINKFLYYLNMMKS</sequence>
<comment type="cofactor">
    <cofactor evidence="4">
        <name>FAD</name>
        <dbReference type="ChEBI" id="CHEBI:57692"/>
    </cofactor>
</comment>
<keyword evidence="4" id="KW-0503">Monooxygenase</keyword>
<dbReference type="Pfam" id="PF00743">
    <property type="entry name" value="FMO-like"/>
    <property type="match status" value="1"/>
</dbReference>
<proteinExistence type="inferred from homology"/>
<evidence type="ECO:0000313" key="5">
    <source>
        <dbReference type="WBParaSite" id="maker-PairedContig_6014-snap-gene-0.5-mRNA-1"/>
    </source>
</evidence>
<dbReference type="WBParaSite" id="maker-PairedContig_6014-snap-gene-0.5-mRNA-1">
    <property type="protein sequence ID" value="maker-PairedContig_6014-snap-gene-0.5-mRNA-1"/>
    <property type="gene ID" value="maker-PairedContig_6014-snap-gene-0.5"/>
</dbReference>
<evidence type="ECO:0000256" key="1">
    <source>
        <dbReference type="ARBA" id="ARBA00022630"/>
    </source>
</evidence>
<dbReference type="GO" id="GO:0050660">
    <property type="term" value="F:flavin adenine dinucleotide binding"/>
    <property type="evidence" value="ECO:0007669"/>
    <property type="project" value="InterPro"/>
</dbReference>
<dbReference type="GO" id="GO:0050661">
    <property type="term" value="F:NADP binding"/>
    <property type="evidence" value="ECO:0007669"/>
    <property type="project" value="InterPro"/>
</dbReference>
<evidence type="ECO:0000256" key="2">
    <source>
        <dbReference type="ARBA" id="ARBA00022827"/>
    </source>
</evidence>
<name>A0A1I8EXP1_WUCBA</name>